<accession>A0A4R5QF78</accession>
<comment type="caution">
    <text evidence="3">The sequence shown here is derived from an EMBL/GenBank/DDBJ whole genome shotgun (WGS) entry which is preliminary data.</text>
</comment>
<dbReference type="InterPro" id="IPR038576">
    <property type="entry name" value="Methyltransf_Zn-bd_dom_put_sf"/>
</dbReference>
<reference evidence="3 4" key="1">
    <citation type="journal article" date="2016" name="J. Microbiol.">
        <title>Dankookia rubra gen. nov., sp. nov., an alphaproteobacterium isolated from sediment of a shallow stream.</title>
        <authorList>
            <person name="Kim W.H."/>
            <person name="Kim D.H."/>
            <person name="Kang K."/>
            <person name="Ahn T.Y."/>
        </authorList>
    </citation>
    <scope>NUCLEOTIDE SEQUENCE [LARGE SCALE GENOMIC DNA]</scope>
    <source>
        <strain evidence="3 4">JCM30602</strain>
    </source>
</reference>
<dbReference type="Pfam" id="PF08421">
    <property type="entry name" value="Methyltransf_13"/>
    <property type="match status" value="1"/>
</dbReference>
<dbReference type="GO" id="GO:0008168">
    <property type="term" value="F:methyltransferase activity"/>
    <property type="evidence" value="ECO:0007669"/>
    <property type="project" value="UniProtKB-KW"/>
</dbReference>
<dbReference type="PANTHER" id="PTHR43861:SF5">
    <property type="entry name" value="BLL5978 PROTEIN"/>
    <property type="match status" value="1"/>
</dbReference>
<evidence type="ECO:0000259" key="1">
    <source>
        <dbReference type="Pfam" id="PF08421"/>
    </source>
</evidence>
<dbReference type="GO" id="GO:0032259">
    <property type="term" value="P:methylation"/>
    <property type="evidence" value="ECO:0007669"/>
    <property type="project" value="UniProtKB-KW"/>
</dbReference>
<dbReference type="Gene3D" id="6.20.50.110">
    <property type="entry name" value="Methyltransferase, zinc-binding domain"/>
    <property type="match status" value="1"/>
</dbReference>
<dbReference type="Proteomes" id="UP000295096">
    <property type="component" value="Unassembled WGS sequence"/>
</dbReference>
<feature type="domain" description="Methyltransferase putative zinc binding" evidence="1">
    <location>
        <begin position="10"/>
        <end position="71"/>
    </location>
</feature>
<keyword evidence="3" id="KW-0808">Transferase</keyword>
<dbReference type="InterPro" id="IPR013630">
    <property type="entry name" value="Methyltransf_Zn-bd_dom_put"/>
</dbReference>
<dbReference type="RefSeq" id="WP_133289264.1">
    <property type="nucleotide sequence ID" value="NZ_SMSJ01000016.1"/>
</dbReference>
<evidence type="ECO:0000313" key="4">
    <source>
        <dbReference type="Proteomes" id="UP000295096"/>
    </source>
</evidence>
<gene>
    <name evidence="3" type="ORF">E2C06_14200</name>
</gene>
<dbReference type="SUPFAM" id="SSF53335">
    <property type="entry name" value="S-adenosyl-L-methionine-dependent methyltransferases"/>
    <property type="match status" value="1"/>
</dbReference>
<dbReference type="InterPro" id="IPR029063">
    <property type="entry name" value="SAM-dependent_MTases_sf"/>
</dbReference>
<feature type="domain" description="C-methyltransferase" evidence="2">
    <location>
        <begin position="253"/>
        <end position="407"/>
    </location>
</feature>
<dbReference type="Gene3D" id="3.40.50.720">
    <property type="entry name" value="NAD(P)-binding Rossmann-like Domain"/>
    <property type="match status" value="1"/>
</dbReference>
<dbReference type="EMBL" id="SMSJ01000016">
    <property type="protein sequence ID" value="TDH61894.1"/>
    <property type="molecule type" value="Genomic_DNA"/>
</dbReference>
<dbReference type="OrthoDB" id="9815644at2"/>
<dbReference type="PANTHER" id="PTHR43861">
    <property type="entry name" value="TRANS-ACONITATE 2-METHYLTRANSFERASE-RELATED"/>
    <property type="match status" value="1"/>
</dbReference>
<evidence type="ECO:0000259" key="2">
    <source>
        <dbReference type="Pfam" id="PF08484"/>
    </source>
</evidence>
<dbReference type="AlphaFoldDB" id="A0A4R5QF78"/>
<organism evidence="3 4">
    <name type="scientific">Dankookia rubra</name>
    <dbReference type="NCBI Taxonomy" id="1442381"/>
    <lineage>
        <taxon>Bacteria</taxon>
        <taxon>Pseudomonadati</taxon>
        <taxon>Pseudomonadota</taxon>
        <taxon>Alphaproteobacteria</taxon>
        <taxon>Acetobacterales</taxon>
        <taxon>Roseomonadaceae</taxon>
        <taxon>Dankookia</taxon>
    </lineage>
</organism>
<name>A0A4R5QF78_9PROT</name>
<dbReference type="Pfam" id="PF08484">
    <property type="entry name" value="Methyltransf_14"/>
    <property type="match status" value="1"/>
</dbReference>
<sequence length="416" mass="43571">MSGARPVTACRACGGRLGLTFCDLGHQPVANSYVPPDRAGEPEPAFPLRAVVCDACRLVQLDTVVDERGIFTDYAYFSSMSSTWLDHAARFCAGVARRLALGPGCFVVEVASNDGYLLRNFVAAGIPCLGVEPAANVAAIARAAGVPTEARFFGRDAARDILGARGGRPADLVIANNVLAHVPDLDDFVGGLALLAGPRGVVSIEAPHLVALVDGVQFDTIYHEHYAYWSLLSMEAALARQGLRVFDVERLATHGGSLRALSAAAEQPPSAALLSVRAEEAARGLGDDAFYSGFGPRVRAVLDGLRAWLDGAAAEGRRVCAYGAAAKGNTLLNATGVTAADILAVADRSLAKQGRLMPGSRIPVVSPEAMLALRPDDILILPWNIEAEVAGQLRAAGFTGRLVVAVPQLTMRGAPE</sequence>
<evidence type="ECO:0000313" key="3">
    <source>
        <dbReference type="EMBL" id="TDH61894.1"/>
    </source>
</evidence>
<keyword evidence="3" id="KW-0489">Methyltransferase</keyword>
<dbReference type="InterPro" id="IPR013691">
    <property type="entry name" value="MeTrfase_14"/>
</dbReference>
<protein>
    <submittedName>
        <fullName evidence="3">Methyltransferase domain-containing protein</fullName>
    </submittedName>
</protein>
<dbReference type="Gene3D" id="6.10.250.3100">
    <property type="match status" value="1"/>
</dbReference>
<dbReference type="Pfam" id="PF13489">
    <property type="entry name" value="Methyltransf_23"/>
    <property type="match status" value="1"/>
</dbReference>
<keyword evidence="4" id="KW-1185">Reference proteome</keyword>
<dbReference type="Gene3D" id="3.40.50.150">
    <property type="entry name" value="Vaccinia Virus protein VP39"/>
    <property type="match status" value="1"/>
</dbReference>
<proteinExistence type="predicted"/>